<reference evidence="1" key="1">
    <citation type="submission" date="2016-01" db="EMBL/GenBank/DDBJ databases">
        <authorList>
            <person name="Peeters C."/>
        </authorList>
    </citation>
    <scope>NUCLEOTIDE SEQUENCE</scope>
    <source>
        <strain evidence="1">LMG 29320</strain>
    </source>
</reference>
<dbReference type="EMBL" id="FCNX02000013">
    <property type="protein sequence ID" value="SAK88399.1"/>
    <property type="molecule type" value="Genomic_DNA"/>
</dbReference>
<dbReference type="AlphaFoldDB" id="A0A158D1G8"/>
<evidence type="ECO:0008006" key="3">
    <source>
        <dbReference type="Google" id="ProtNLM"/>
    </source>
</evidence>
<dbReference type="STRING" id="1777138.AWB77_04779"/>
<organism evidence="1 2">
    <name type="scientific">Caballeronia fortuita</name>
    <dbReference type="NCBI Taxonomy" id="1777138"/>
    <lineage>
        <taxon>Bacteria</taxon>
        <taxon>Pseudomonadati</taxon>
        <taxon>Pseudomonadota</taxon>
        <taxon>Betaproteobacteria</taxon>
        <taxon>Burkholderiales</taxon>
        <taxon>Burkholderiaceae</taxon>
        <taxon>Caballeronia</taxon>
    </lineage>
</organism>
<name>A0A158D1G8_9BURK</name>
<proteinExistence type="predicted"/>
<keyword evidence="2" id="KW-1185">Reference proteome</keyword>
<evidence type="ECO:0000313" key="1">
    <source>
        <dbReference type="EMBL" id="SAK88399.1"/>
    </source>
</evidence>
<gene>
    <name evidence="1" type="ORF">AWB77_04779</name>
</gene>
<sequence>MPEGWDDVLAELTHFMRWGPNDTDGMTFSETLRWLDQAKRMKQQIGAKA</sequence>
<accession>A0A158D1G8</accession>
<comment type="caution">
    <text evidence="1">The sequence shown here is derived from an EMBL/GenBank/DDBJ whole genome shotgun (WGS) entry which is preliminary data.</text>
</comment>
<protein>
    <recommendedName>
        <fullName evidence="3">GpE family phage tail protein</fullName>
    </recommendedName>
</protein>
<dbReference type="Proteomes" id="UP000054903">
    <property type="component" value="Unassembled WGS sequence"/>
</dbReference>
<evidence type="ECO:0000313" key="2">
    <source>
        <dbReference type="Proteomes" id="UP000054903"/>
    </source>
</evidence>